<dbReference type="Gramene" id="PRQ17911">
    <property type="protein sequence ID" value="PRQ17911"/>
    <property type="gene ID" value="RchiOBHm_Chr7g0200121"/>
</dbReference>
<dbReference type="SUPFAM" id="SSF52743">
    <property type="entry name" value="Subtilisin-like"/>
    <property type="match status" value="1"/>
</dbReference>
<evidence type="ECO:0000313" key="5">
    <source>
        <dbReference type="Proteomes" id="UP000238479"/>
    </source>
</evidence>
<gene>
    <name evidence="4" type="ORF">RchiOBHm_Chr7g0200121</name>
</gene>
<accession>A0A2P6P7K2</accession>
<dbReference type="EMBL" id="PDCK01000045">
    <property type="protein sequence ID" value="PRQ17911.1"/>
    <property type="molecule type" value="Genomic_DNA"/>
</dbReference>
<dbReference type="Gene3D" id="3.40.50.200">
    <property type="entry name" value="Peptidase S8/S53 domain"/>
    <property type="match status" value="1"/>
</dbReference>
<dbReference type="GO" id="GO:0004252">
    <property type="term" value="F:serine-type endopeptidase activity"/>
    <property type="evidence" value="ECO:0007669"/>
    <property type="project" value="InterPro"/>
</dbReference>
<dbReference type="EC" id="3.4.21.25" evidence="4"/>
<sequence>MPSPEWHCSFAQKSSHPDWSPAAIKSAILTTAQVLNLGVKPIVDETLGPADIFATGAAHVNPSRADDRGLIFDLEPADYIPYLCGLNYSDDQIQIITQQTVKCSQVGAIPEAQLNYPFIFYFI</sequence>
<dbReference type="GO" id="GO:0006508">
    <property type="term" value="P:proteolysis"/>
    <property type="evidence" value="ECO:0007669"/>
    <property type="project" value="InterPro"/>
</dbReference>
<name>A0A2P6P7K2_ROSCH</name>
<dbReference type="STRING" id="74649.A0A2P6P7K2"/>
<protein>
    <submittedName>
        <fullName evidence="4">Putative cucumisin</fullName>
        <ecNumber evidence="4">3.4.21.25</ecNumber>
    </submittedName>
</protein>
<dbReference type="OMA" id="MPSPEWH"/>
<keyword evidence="3" id="KW-0732">Signal</keyword>
<dbReference type="AlphaFoldDB" id="A0A2P6P7K2"/>
<proteinExistence type="inferred from homology"/>
<evidence type="ECO:0000256" key="1">
    <source>
        <dbReference type="ARBA" id="ARBA00004613"/>
    </source>
</evidence>
<dbReference type="InterPro" id="IPR036852">
    <property type="entry name" value="Peptidase_S8/S53_dom_sf"/>
</dbReference>
<dbReference type="Gene3D" id="2.60.40.2310">
    <property type="match status" value="1"/>
</dbReference>
<comment type="subcellular location">
    <subcellularLocation>
        <location evidence="1">Secreted</location>
    </subcellularLocation>
</comment>
<dbReference type="PANTHER" id="PTHR10795">
    <property type="entry name" value="PROPROTEIN CONVERTASE SUBTILISIN/KEXIN"/>
    <property type="match status" value="1"/>
</dbReference>
<dbReference type="GO" id="GO:0005576">
    <property type="term" value="C:extracellular region"/>
    <property type="evidence" value="ECO:0007669"/>
    <property type="project" value="UniProtKB-SubCell"/>
</dbReference>
<reference evidence="4 5" key="1">
    <citation type="journal article" date="2018" name="Nat. Genet.">
        <title>The Rosa genome provides new insights in the design of modern roses.</title>
        <authorList>
            <person name="Bendahmane M."/>
        </authorList>
    </citation>
    <scope>NUCLEOTIDE SEQUENCE [LARGE SCALE GENOMIC DNA]</scope>
    <source>
        <strain evidence="5">cv. Old Blush</strain>
    </source>
</reference>
<organism evidence="4 5">
    <name type="scientific">Rosa chinensis</name>
    <name type="common">China rose</name>
    <dbReference type="NCBI Taxonomy" id="74649"/>
    <lineage>
        <taxon>Eukaryota</taxon>
        <taxon>Viridiplantae</taxon>
        <taxon>Streptophyta</taxon>
        <taxon>Embryophyta</taxon>
        <taxon>Tracheophyta</taxon>
        <taxon>Spermatophyta</taxon>
        <taxon>Magnoliopsida</taxon>
        <taxon>eudicotyledons</taxon>
        <taxon>Gunneridae</taxon>
        <taxon>Pentapetalae</taxon>
        <taxon>rosids</taxon>
        <taxon>fabids</taxon>
        <taxon>Rosales</taxon>
        <taxon>Rosaceae</taxon>
        <taxon>Rosoideae</taxon>
        <taxon>Rosoideae incertae sedis</taxon>
        <taxon>Rosa</taxon>
    </lineage>
</organism>
<dbReference type="InterPro" id="IPR045051">
    <property type="entry name" value="SBT"/>
</dbReference>
<evidence type="ECO:0000313" key="4">
    <source>
        <dbReference type="EMBL" id="PRQ17911.1"/>
    </source>
</evidence>
<evidence type="ECO:0000256" key="3">
    <source>
        <dbReference type="ARBA" id="ARBA00022729"/>
    </source>
</evidence>
<comment type="similarity">
    <text evidence="2">Belongs to the peptidase S8 family.</text>
</comment>
<comment type="caution">
    <text evidence="4">The sequence shown here is derived from an EMBL/GenBank/DDBJ whole genome shotgun (WGS) entry which is preliminary data.</text>
</comment>
<dbReference type="Proteomes" id="UP000238479">
    <property type="component" value="Chromosome 7"/>
</dbReference>
<keyword evidence="5" id="KW-1185">Reference proteome</keyword>
<evidence type="ECO:0000256" key="2">
    <source>
        <dbReference type="ARBA" id="ARBA00011073"/>
    </source>
</evidence>
<keyword evidence="4" id="KW-0378">Hydrolase</keyword>